<dbReference type="Proteomes" id="UP000546007">
    <property type="component" value="Unassembled WGS sequence"/>
</dbReference>
<reference evidence="1 2" key="1">
    <citation type="submission" date="2020-08" db="EMBL/GenBank/DDBJ databases">
        <title>Genomic Encyclopedia of Type Strains, Phase IV (KMG-IV): sequencing the most valuable type-strain genomes for metagenomic binning, comparative biology and taxonomic classification.</title>
        <authorList>
            <person name="Goeker M."/>
        </authorList>
    </citation>
    <scope>NUCLEOTIDE SEQUENCE [LARGE SCALE GENOMIC DNA]</scope>
    <source>
        <strain evidence="1 2">DSM 105721</strain>
    </source>
</reference>
<evidence type="ECO:0000313" key="1">
    <source>
        <dbReference type="EMBL" id="MBB4025620.1"/>
    </source>
</evidence>
<gene>
    <name evidence="1" type="ORF">GGR14_001404</name>
</gene>
<evidence type="ECO:0000313" key="2">
    <source>
        <dbReference type="Proteomes" id="UP000546007"/>
    </source>
</evidence>
<organism evidence="1 2">
    <name type="scientific">Butyricimonas faecihominis</name>
    <dbReference type="NCBI Taxonomy" id="1472416"/>
    <lineage>
        <taxon>Bacteria</taxon>
        <taxon>Pseudomonadati</taxon>
        <taxon>Bacteroidota</taxon>
        <taxon>Bacteroidia</taxon>
        <taxon>Bacteroidales</taxon>
        <taxon>Odoribacteraceae</taxon>
        <taxon>Butyricimonas</taxon>
    </lineage>
</organism>
<accession>A0A7W6HVL7</accession>
<protein>
    <recommendedName>
        <fullName evidence="3">Discoidin domain-containing protein</fullName>
    </recommendedName>
</protein>
<name>A0A7W6HVL7_9BACT</name>
<dbReference type="PANTHER" id="PTHR35532">
    <property type="entry name" value="SIMILAR TO POLYHYDROXYALKANOATE DEPOLYMERASE"/>
    <property type="match status" value="1"/>
</dbReference>
<comment type="caution">
    <text evidence="1">The sequence shown here is derived from an EMBL/GenBank/DDBJ whole genome shotgun (WGS) entry which is preliminary data.</text>
</comment>
<sequence>MRLIFYLLLVIFLYSCREATSRLEQTLQLAGDNKLELQKVLDHYASDSLKLKAAIFLIENMPGHYSLDGPYLRQLQRIIDSTGTPYLMKKVILMQPLRYPYSRQQLRAEPDLEQVKADYLIHQIDQTFRLWTNSPWLEDLTLESFLEYLLPYRIGNEPLDYWRDSIDSRLRERLQEAGRYFDNQKHSPYNMAQIVYGHALGLDSGKDNLAGIPFSAKECVFSSQLQLLAYRMVGIPAAIDHVPYWADMNGFHEWTVVMDTQNKDILAGQIEMKNAPKVYRRTYSTNPIPVPEKDEYIPPFFTNPFNRDVTDKYLHTSDVTVSATVPVQARHAYLAIFNGRELRVVDWSDVQQDKARFHAMGPNIVYFPVYFEKEYQRNFAYPFILRANGTTVTLRPDTTRRQTLTLTRKYPLHHHKVYHGNALVGARFQASNDPTFRNPVTIHSVTHNPNMQPEIVPVDTTQKYRYWRFNHTKIVELAEWRFKDKRGLNLTGKSIDPEGRGARLANIFDNDPLSHGRISHQLVVDFDHPVSVSEIIYLPRNDANGVYPGNEYELLYFDLGGWQSLGCKIATGYSVEFENVPSNAVYWLRNHTAGKEERVFTIQNGEQRFW</sequence>
<dbReference type="PANTHER" id="PTHR35532:SF5">
    <property type="entry name" value="CARBOHYDRATE-BINDING DOMAIN-CONTAINING PROTEIN"/>
    <property type="match status" value="1"/>
</dbReference>
<dbReference type="Gene3D" id="2.60.120.260">
    <property type="entry name" value="Galactose-binding domain-like"/>
    <property type="match status" value="1"/>
</dbReference>
<dbReference type="OrthoDB" id="679512at2"/>
<evidence type="ECO:0008006" key="3">
    <source>
        <dbReference type="Google" id="ProtNLM"/>
    </source>
</evidence>
<dbReference type="PROSITE" id="PS51257">
    <property type="entry name" value="PROKAR_LIPOPROTEIN"/>
    <property type="match status" value="1"/>
</dbReference>
<dbReference type="AlphaFoldDB" id="A0A7W6HVL7"/>
<keyword evidence="2" id="KW-1185">Reference proteome</keyword>
<dbReference type="GeneID" id="93100136"/>
<proteinExistence type="predicted"/>
<dbReference type="EMBL" id="JACIES010000003">
    <property type="protein sequence ID" value="MBB4025620.1"/>
    <property type="molecule type" value="Genomic_DNA"/>
</dbReference>
<dbReference type="RefSeq" id="WP_124318193.1">
    <property type="nucleotide sequence ID" value="NZ_AP028155.1"/>
</dbReference>